<name>A0AAV4SJ92_9ARAC</name>
<proteinExistence type="predicted"/>
<comment type="caution">
    <text evidence="1">The sequence shown here is derived from an EMBL/GenBank/DDBJ whole genome shotgun (WGS) entry which is preliminary data.</text>
</comment>
<accession>A0AAV4SJ92</accession>
<evidence type="ECO:0000313" key="1">
    <source>
        <dbReference type="EMBL" id="GIY32282.1"/>
    </source>
</evidence>
<dbReference type="Proteomes" id="UP001054837">
    <property type="component" value="Unassembled WGS sequence"/>
</dbReference>
<dbReference type="EMBL" id="BPLQ01007764">
    <property type="protein sequence ID" value="GIY32282.1"/>
    <property type="molecule type" value="Genomic_DNA"/>
</dbReference>
<reference evidence="1 2" key="1">
    <citation type="submission" date="2021-06" db="EMBL/GenBank/DDBJ databases">
        <title>Caerostris darwini draft genome.</title>
        <authorList>
            <person name="Kono N."/>
            <person name="Arakawa K."/>
        </authorList>
    </citation>
    <scope>NUCLEOTIDE SEQUENCE [LARGE SCALE GENOMIC DNA]</scope>
</reference>
<evidence type="ECO:0000313" key="2">
    <source>
        <dbReference type="Proteomes" id="UP001054837"/>
    </source>
</evidence>
<keyword evidence="2" id="KW-1185">Reference proteome</keyword>
<gene>
    <name evidence="1" type="ORF">CDAR_269621</name>
</gene>
<dbReference type="AlphaFoldDB" id="A0AAV4SJ92"/>
<sequence>MNATPVTCEIPDARFPIQTFNYGGIRRGTLNGFNLKGGFRLESHSCLSSKCAWAVLLNGLGRFTYSSGAI</sequence>
<protein>
    <submittedName>
        <fullName evidence="1">Uncharacterized protein</fullName>
    </submittedName>
</protein>
<organism evidence="1 2">
    <name type="scientific">Caerostris darwini</name>
    <dbReference type="NCBI Taxonomy" id="1538125"/>
    <lineage>
        <taxon>Eukaryota</taxon>
        <taxon>Metazoa</taxon>
        <taxon>Ecdysozoa</taxon>
        <taxon>Arthropoda</taxon>
        <taxon>Chelicerata</taxon>
        <taxon>Arachnida</taxon>
        <taxon>Araneae</taxon>
        <taxon>Araneomorphae</taxon>
        <taxon>Entelegynae</taxon>
        <taxon>Araneoidea</taxon>
        <taxon>Araneidae</taxon>
        <taxon>Caerostris</taxon>
    </lineage>
</organism>